<keyword evidence="2" id="KW-0813">Transport</keyword>
<keyword evidence="8 13" id="KW-1133">Transmembrane helix</keyword>
<evidence type="ECO:0000256" key="5">
    <source>
        <dbReference type="ARBA" id="ARBA00022729"/>
    </source>
</evidence>
<dbReference type="Proteomes" id="UP001187531">
    <property type="component" value="Unassembled WGS sequence"/>
</dbReference>
<keyword evidence="17" id="KW-1185">Reference proteome</keyword>
<feature type="chain" id="PRO_5041659358" description="Thioredoxin domain-containing protein" evidence="14">
    <location>
        <begin position="19"/>
        <end position="250"/>
    </location>
</feature>
<evidence type="ECO:0000256" key="1">
    <source>
        <dbReference type="ARBA" id="ARBA00004115"/>
    </source>
</evidence>
<dbReference type="PROSITE" id="PS51352">
    <property type="entry name" value="THIOREDOXIN_2"/>
    <property type="match status" value="1"/>
</dbReference>
<feature type="region of interest" description="Disordered" evidence="12">
    <location>
        <begin position="203"/>
        <end position="250"/>
    </location>
</feature>
<evidence type="ECO:0000256" key="13">
    <source>
        <dbReference type="SAM" id="Phobius"/>
    </source>
</evidence>
<evidence type="ECO:0000256" key="14">
    <source>
        <dbReference type="SAM" id="SignalP"/>
    </source>
</evidence>
<evidence type="ECO:0000256" key="10">
    <source>
        <dbReference type="ARBA" id="ARBA00023157"/>
    </source>
</evidence>
<evidence type="ECO:0000256" key="6">
    <source>
        <dbReference type="ARBA" id="ARBA00022824"/>
    </source>
</evidence>
<feature type="signal peptide" evidence="14">
    <location>
        <begin position="1"/>
        <end position="18"/>
    </location>
</feature>
<evidence type="ECO:0000256" key="12">
    <source>
        <dbReference type="SAM" id="MobiDB-lite"/>
    </source>
</evidence>
<keyword evidence="11" id="KW-0676">Redox-active center</keyword>
<feature type="compositionally biased region" description="Basic and acidic residues" evidence="12">
    <location>
        <begin position="204"/>
        <end position="226"/>
    </location>
</feature>
<feature type="domain" description="Thioredoxin" evidence="15">
    <location>
        <begin position="1"/>
        <end position="124"/>
    </location>
</feature>
<dbReference type="AlphaFoldDB" id="A0AA88HQM7"/>
<dbReference type="InterPro" id="IPR013766">
    <property type="entry name" value="Thioredoxin_domain"/>
</dbReference>
<accession>A0AA88HQM7</accession>
<dbReference type="SUPFAM" id="SSF52833">
    <property type="entry name" value="Thioredoxin-like"/>
    <property type="match status" value="1"/>
</dbReference>
<keyword evidence="6" id="KW-0256">Endoplasmic reticulum</keyword>
<keyword evidence="10" id="KW-1015">Disulfide bond</keyword>
<dbReference type="InterPro" id="IPR036249">
    <property type="entry name" value="Thioredoxin-like_sf"/>
</dbReference>
<dbReference type="PANTHER" id="PTHR46107:SF3">
    <property type="entry name" value="THIOREDOXIN DOMAIN-CONTAINING PROTEIN"/>
    <property type="match status" value="1"/>
</dbReference>
<keyword evidence="9 13" id="KW-0472">Membrane</keyword>
<gene>
    <name evidence="16" type="ORF">QYM36_013574</name>
</gene>
<keyword evidence="3" id="KW-0597">Phosphoprotein</keyword>
<evidence type="ECO:0000256" key="3">
    <source>
        <dbReference type="ARBA" id="ARBA00022553"/>
    </source>
</evidence>
<evidence type="ECO:0000256" key="2">
    <source>
        <dbReference type="ARBA" id="ARBA00022448"/>
    </source>
</evidence>
<dbReference type="InterPro" id="IPR017937">
    <property type="entry name" value="Thioredoxin_CS"/>
</dbReference>
<evidence type="ECO:0000256" key="11">
    <source>
        <dbReference type="ARBA" id="ARBA00023284"/>
    </source>
</evidence>
<name>A0AA88HQM7_ARTSF</name>
<dbReference type="PROSITE" id="PS00194">
    <property type="entry name" value="THIOREDOXIN_1"/>
    <property type="match status" value="1"/>
</dbReference>
<evidence type="ECO:0000256" key="9">
    <source>
        <dbReference type="ARBA" id="ARBA00023136"/>
    </source>
</evidence>
<comment type="caution">
    <text evidence="16">The sequence shown here is derived from an EMBL/GenBank/DDBJ whole genome shotgun (WGS) entry which is preliminary data.</text>
</comment>
<dbReference type="InterPro" id="IPR052454">
    <property type="entry name" value="TMX_domain-containing"/>
</dbReference>
<dbReference type="PANTHER" id="PTHR46107">
    <property type="entry name" value="DUMPY: SHORTER THAN WILD-TYPE"/>
    <property type="match status" value="1"/>
</dbReference>
<evidence type="ECO:0000313" key="16">
    <source>
        <dbReference type="EMBL" id="KAK2709937.1"/>
    </source>
</evidence>
<dbReference type="GO" id="GO:0015036">
    <property type="term" value="F:disulfide oxidoreductase activity"/>
    <property type="evidence" value="ECO:0007669"/>
    <property type="project" value="TreeGrafter"/>
</dbReference>
<keyword evidence="4 13" id="KW-0812">Transmembrane</keyword>
<evidence type="ECO:0000256" key="7">
    <source>
        <dbReference type="ARBA" id="ARBA00022982"/>
    </source>
</evidence>
<keyword evidence="7" id="KW-0249">Electron transport</keyword>
<sequence length="250" mass="28660">MISFKAILFLYLATFVCAKEDDVIVIGEDNWKDLLKGEWMIEFHARWCPACRTLQPVWEDLGSWSDDLGIKVARVDVTDAPALIGRFMTTALPTIFHAIDGEFRKYKGPRGKDDFITFIEEKKWKEIEPLSSWKAPDSVWMSTVAWFFKMSMFLRGAFIYLTEDVGVPYWAGYCIFAALSVTVGAIPSLIFLVFFTHLLCPPKSEPKKKAKSDDEKDNEHEDKDNVVAEDLIDQAMGSPRSLRKRKSRKD</sequence>
<organism evidence="16 17">
    <name type="scientific">Artemia franciscana</name>
    <name type="common">Brine shrimp</name>
    <name type="synonym">Artemia sanfranciscana</name>
    <dbReference type="NCBI Taxonomy" id="6661"/>
    <lineage>
        <taxon>Eukaryota</taxon>
        <taxon>Metazoa</taxon>
        <taxon>Ecdysozoa</taxon>
        <taxon>Arthropoda</taxon>
        <taxon>Crustacea</taxon>
        <taxon>Branchiopoda</taxon>
        <taxon>Anostraca</taxon>
        <taxon>Artemiidae</taxon>
        <taxon>Artemia</taxon>
    </lineage>
</organism>
<keyword evidence="5 14" id="KW-0732">Signal</keyword>
<dbReference type="GO" id="GO:0005789">
    <property type="term" value="C:endoplasmic reticulum membrane"/>
    <property type="evidence" value="ECO:0007669"/>
    <property type="project" value="UniProtKB-SubCell"/>
</dbReference>
<dbReference type="Gene3D" id="3.40.30.10">
    <property type="entry name" value="Glutaredoxin"/>
    <property type="match status" value="1"/>
</dbReference>
<dbReference type="Pfam" id="PF00085">
    <property type="entry name" value="Thioredoxin"/>
    <property type="match status" value="1"/>
</dbReference>
<reference evidence="16" key="1">
    <citation type="submission" date="2023-07" db="EMBL/GenBank/DDBJ databases">
        <title>Chromosome-level genome assembly of Artemia franciscana.</title>
        <authorList>
            <person name="Jo E."/>
        </authorList>
    </citation>
    <scope>NUCLEOTIDE SEQUENCE</scope>
    <source>
        <tissue evidence="16">Whole body</tissue>
    </source>
</reference>
<protein>
    <recommendedName>
        <fullName evidence="15">Thioredoxin domain-containing protein</fullName>
    </recommendedName>
</protein>
<feature type="transmembrane region" description="Helical" evidence="13">
    <location>
        <begin position="173"/>
        <end position="199"/>
    </location>
</feature>
<evidence type="ECO:0000256" key="4">
    <source>
        <dbReference type="ARBA" id="ARBA00022692"/>
    </source>
</evidence>
<comment type="subcellular location">
    <subcellularLocation>
        <location evidence="1">Endoplasmic reticulum membrane</location>
        <topology evidence="1">Single-pass type I membrane protein</topology>
    </subcellularLocation>
</comment>
<feature type="compositionally biased region" description="Basic residues" evidence="12">
    <location>
        <begin position="241"/>
        <end position="250"/>
    </location>
</feature>
<dbReference type="EMBL" id="JAVRJZ010000017">
    <property type="protein sequence ID" value="KAK2709937.1"/>
    <property type="molecule type" value="Genomic_DNA"/>
</dbReference>
<proteinExistence type="predicted"/>
<evidence type="ECO:0000313" key="17">
    <source>
        <dbReference type="Proteomes" id="UP001187531"/>
    </source>
</evidence>
<evidence type="ECO:0000259" key="15">
    <source>
        <dbReference type="PROSITE" id="PS51352"/>
    </source>
</evidence>
<evidence type="ECO:0000256" key="8">
    <source>
        <dbReference type="ARBA" id="ARBA00022989"/>
    </source>
</evidence>